<evidence type="ECO:0000256" key="1">
    <source>
        <dbReference type="SAM" id="MobiDB-lite"/>
    </source>
</evidence>
<dbReference type="EMBL" id="JBFOLK010000014">
    <property type="protein sequence ID" value="KAL2461618.1"/>
    <property type="molecule type" value="Genomic_DNA"/>
</dbReference>
<keyword evidence="4" id="KW-1185">Reference proteome</keyword>
<dbReference type="Proteomes" id="UP001604336">
    <property type="component" value="Unassembled WGS sequence"/>
</dbReference>
<feature type="compositionally biased region" description="Basic and acidic residues" evidence="1">
    <location>
        <begin position="63"/>
        <end position="73"/>
    </location>
</feature>
<keyword evidence="2" id="KW-0472">Membrane</keyword>
<evidence type="ECO:0000256" key="2">
    <source>
        <dbReference type="SAM" id="Phobius"/>
    </source>
</evidence>
<feature type="compositionally biased region" description="Basic and acidic residues" evidence="1">
    <location>
        <begin position="80"/>
        <end position="91"/>
    </location>
</feature>
<name>A0ABD1PE02_9LAMI</name>
<evidence type="ECO:0000313" key="4">
    <source>
        <dbReference type="Proteomes" id="UP001604336"/>
    </source>
</evidence>
<comment type="caution">
    <text evidence="3">The sequence shown here is derived from an EMBL/GenBank/DDBJ whole genome shotgun (WGS) entry which is preliminary data.</text>
</comment>
<feature type="region of interest" description="Disordered" evidence="1">
    <location>
        <begin position="59"/>
        <end position="95"/>
    </location>
</feature>
<accession>A0ABD1PE02</accession>
<proteinExistence type="predicted"/>
<reference evidence="4" key="1">
    <citation type="submission" date="2024-07" db="EMBL/GenBank/DDBJ databases">
        <title>Two chromosome-level genome assemblies of Korean endemic species Abeliophyllum distichum and Forsythia ovata (Oleaceae).</title>
        <authorList>
            <person name="Jang H."/>
        </authorList>
    </citation>
    <scope>NUCLEOTIDE SEQUENCE [LARGE SCALE GENOMIC DNA]</scope>
</reference>
<feature type="transmembrane region" description="Helical" evidence="2">
    <location>
        <begin position="33"/>
        <end position="54"/>
    </location>
</feature>
<dbReference type="AlphaFoldDB" id="A0ABD1PE02"/>
<sequence>MSSGLTSSCLEGANLMAAYYATMVHLFLQKPSICACVIIAILTSRFVITIVLVFTSAQNAAESTKESTTDSGRRQHHRSRQQDERQTRPEEQQQTTNFIVLFEKFPAEMIHMKVAVY</sequence>
<organism evidence="3 4">
    <name type="scientific">Abeliophyllum distichum</name>
    <dbReference type="NCBI Taxonomy" id="126358"/>
    <lineage>
        <taxon>Eukaryota</taxon>
        <taxon>Viridiplantae</taxon>
        <taxon>Streptophyta</taxon>
        <taxon>Embryophyta</taxon>
        <taxon>Tracheophyta</taxon>
        <taxon>Spermatophyta</taxon>
        <taxon>Magnoliopsida</taxon>
        <taxon>eudicotyledons</taxon>
        <taxon>Gunneridae</taxon>
        <taxon>Pentapetalae</taxon>
        <taxon>asterids</taxon>
        <taxon>lamiids</taxon>
        <taxon>Lamiales</taxon>
        <taxon>Oleaceae</taxon>
        <taxon>Forsythieae</taxon>
        <taxon>Abeliophyllum</taxon>
    </lineage>
</organism>
<keyword evidence="2" id="KW-0812">Transmembrane</keyword>
<evidence type="ECO:0000313" key="3">
    <source>
        <dbReference type="EMBL" id="KAL2461618.1"/>
    </source>
</evidence>
<keyword evidence="2" id="KW-1133">Transmembrane helix</keyword>
<protein>
    <submittedName>
        <fullName evidence="3">Uncharacterized protein</fullName>
    </submittedName>
</protein>
<gene>
    <name evidence="3" type="ORF">Adt_45038</name>
</gene>